<sequence>MKTNKDIDKMIENVREKLHEYVTLYGESDKRTLQVSEELDELIAKKMKEGKKE</sequence>
<dbReference type="InterPro" id="IPR036638">
    <property type="entry name" value="HLH_DNA-bd_sf"/>
</dbReference>
<keyword evidence="2" id="KW-1185">Reference proteome</keyword>
<dbReference type="InterPro" id="IPR018540">
    <property type="entry name" value="Spo0E-like"/>
</dbReference>
<proteinExistence type="predicted"/>
<evidence type="ECO:0000313" key="1">
    <source>
        <dbReference type="EMBL" id="MFL0197799.1"/>
    </source>
</evidence>
<protein>
    <submittedName>
        <fullName evidence="1">Aspartyl-phosphate phosphatase Spo0E family protein</fullName>
    </submittedName>
</protein>
<comment type="caution">
    <text evidence="1">The sequence shown here is derived from an EMBL/GenBank/DDBJ whole genome shotgun (WGS) entry which is preliminary data.</text>
</comment>
<name>A0ABW8SRJ7_9CLOT</name>
<dbReference type="Pfam" id="PF09388">
    <property type="entry name" value="SpoOE-like"/>
    <property type="match status" value="1"/>
</dbReference>
<organism evidence="1 2">
    <name type="scientific">Candidatus Clostridium eludens</name>
    <dbReference type="NCBI Taxonomy" id="3381663"/>
    <lineage>
        <taxon>Bacteria</taxon>
        <taxon>Bacillati</taxon>
        <taxon>Bacillota</taxon>
        <taxon>Clostridia</taxon>
        <taxon>Eubacteriales</taxon>
        <taxon>Clostridiaceae</taxon>
        <taxon>Clostridium</taxon>
    </lineage>
</organism>
<gene>
    <name evidence="1" type="ORF">ACJDU8_19840</name>
</gene>
<dbReference type="RefSeq" id="WP_406793904.1">
    <property type="nucleotide sequence ID" value="NZ_JBJHZX010000037.1"/>
</dbReference>
<dbReference type="InterPro" id="IPR037208">
    <property type="entry name" value="Spo0E-like_sf"/>
</dbReference>
<dbReference type="Gene3D" id="4.10.280.10">
    <property type="entry name" value="Helix-loop-helix DNA-binding domain"/>
    <property type="match status" value="1"/>
</dbReference>
<accession>A0ABW8SRJ7</accession>
<evidence type="ECO:0000313" key="2">
    <source>
        <dbReference type="Proteomes" id="UP001623660"/>
    </source>
</evidence>
<dbReference type="EMBL" id="JBJHZX010000037">
    <property type="protein sequence ID" value="MFL0197799.1"/>
    <property type="molecule type" value="Genomic_DNA"/>
</dbReference>
<dbReference type="SUPFAM" id="SSF140500">
    <property type="entry name" value="BAS1536-like"/>
    <property type="match status" value="1"/>
</dbReference>
<dbReference type="Proteomes" id="UP001623660">
    <property type="component" value="Unassembled WGS sequence"/>
</dbReference>
<reference evidence="1 2" key="1">
    <citation type="submission" date="2024-11" db="EMBL/GenBank/DDBJ databases">
        <authorList>
            <person name="Heng Y.C."/>
            <person name="Lim A.C.H."/>
            <person name="Lee J.K.Y."/>
            <person name="Kittelmann S."/>
        </authorList>
    </citation>
    <scope>NUCLEOTIDE SEQUENCE [LARGE SCALE GENOMIC DNA]</scope>
    <source>
        <strain evidence="1 2">WILCCON 0269</strain>
    </source>
</reference>